<dbReference type="Pfam" id="PF02348">
    <property type="entry name" value="CTP_transf_3"/>
    <property type="match status" value="1"/>
</dbReference>
<gene>
    <name evidence="1" type="ORF">CAL22_03700</name>
</gene>
<evidence type="ECO:0000313" key="2">
    <source>
        <dbReference type="Proteomes" id="UP000216429"/>
    </source>
</evidence>
<dbReference type="InterPro" id="IPR003329">
    <property type="entry name" value="Cytidylyl_trans"/>
</dbReference>
<dbReference type="AlphaFoldDB" id="A0A261VU75"/>
<reference evidence="2" key="1">
    <citation type="submission" date="2017-05" db="EMBL/GenBank/DDBJ databases">
        <title>Complete and WGS of Bordetella genogroups.</title>
        <authorList>
            <person name="Spilker T."/>
            <person name="Lipuma J."/>
        </authorList>
    </citation>
    <scope>NUCLEOTIDE SEQUENCE [LARGE SCALE GENOMIC DNA]</scope>
    <source>
        <strain evidence="2">AU6712</strain>
    </source>
</reference>
<dbReference type="OrthoDB" id="9805604at2"/>
<dbReference type="RefSeq" id="WP_094810455.1">
    <property type="nucleotide sequence ID" value="NZ_NEVU01000001.1"/>
</dbReference>
<comment type="caution">
    <text evidence="1">The sequence shown here is derived from an EMBL/GenBank/DDBJ whole genome shotgun (WGS) entry which is preliminary data.</text>
</comment>
<name>A0A261VU75_9BORD</name>
<organism evidence="1 2">
    <name type="scientific">Bordetella genomosp. 12</name>
    <dbReference type="NCBI Taxonomy" id="463035"/>
    <lineage>
        <taxon>Bacteria</taxon>
        <taxon>Pseudomonadati</taxon>
        <taxon>Pseudomonadota</taxon>
        <taxon>Betaproteobacteria</taxon>
        <taxon>Burkholderiales</taxon>
        <taxon>Alcaligenaceae</taxon>
        <taxon>Bordetella</taxon>
    </lineage>
</organism>
<accession>A0A261VU75</accession>
<dbReference type="CDD" id="cd02513">
    <property type="entry name" value="CMP-NeuAc_Synthase"/>
    <property type="match status" value="1"/>
</dbReference>
<dbReference type="Gene3D" id="3.90.550.10">
    <property type="entry name" value="Spore Coat Polysaccharide Biosynthesis Protein SpsA, Chain A"/>
    <property type="match status" value="1"/>
</dbReference>
<evidence type="ECO:0008006" key="3">
    <source>
        <dbReference type="Google" id="ProtNLM"/>
    </source>
</evidence>
<protein>
    <recommendedName>
        <fullName evidence="3">Acylneuraminate cytidylyltransferase</fullName>
    </recommendedName>
</protein>
<proteinExistence type="predicted"/>
<dbReference type="EMBL" id="NEVU01000001">
    <property type="protein sequence ID" value="OZI77645.1"/>
    <property type="molecule type" value="Genomic_DNA"/>
</dbReference>
<keyword evidence="2" id="KW-1185">Reference proteome</keyword>
<evidence type="ECO:0000313" key="1">
    <source>
        <dbReference type="EMBL" id="OZI77645.1"/>
    </source>
</evidence>
<dbReference type="PANTHER" id="PTHR21485:SF6">
    <property type="entry name" value="N-ACYLNEURAMINATE CYTIDYLYLTRANSFERASE-RELATED"/>
    <property type="match status" value="1"/>
</dbReference>
<dbReference type="PANTHER" id="PTHR21485">
    <property type="entry name" value="HAD SUPERFAMILY MEMBERS CMAS AND KDSC"/>
    <property type="match status" value="1"/>
</dbReference>
<dbReference type="GO" id="GO:0008781">
    <property type="term" value="F:N-acylneuraminate cytidylyltransferase activity"/>
    <property type="evidence" value="ECO:0007669"/>
    <property type="project" value="TreeGrafter"/>
</dbReference>
<dbReference type="Proteomes" id="UP000216429">
    <property type="component" value="Unassembled WGS sequence"/>
</dbReference>
<sequence>MSERILALVPARGGSKRVPRKNVLPLAGLPLIAWTLLAAQSSARCTDVVVSTDDLEIADVAKQWGGAVLGLRPSALSGDTAGSVDVALFELERFEEQYGAVDALVLLQPTSPFRSSESIDHAVETFFAHGGLKPVVTLTPAPVHPAWMFRVFGERVDPVLGWDKLSGRSQDLEPVWMLNGAVYVISPSRLRADRRFLSEDFVPAKMSSASESVDIDTWSDWHFAEELVRKGEVIRPRSLG</sequence>
<dbReference type="InterPro" id="IPR029044">
    <property type="entry name" value="Nucleotide-diphossugar_trans"/>
</dbReference>
<dbReference type="SUPFAM" id="SSF53448">
    <property type="entry name" value="Nucleotide-diphospho-sugar transferases"/>
    <property type="match status" value="1"/>
</dbReference>
<dbReference type="InterPro" id="IPR050793">
    <property type="entry name" value="CMP-NeuNAc_synthase"/>
</dbReference>